<evidence type="ECO:0000256" key="6">
    <source>
        <dbReference type="SAM" id="Phobius"/>
    </source>
</evidence>
<dbReference type="NCBIfam" id="NF037997">
    <property type="entry name" value="Na_Pi_symport"/>
    <property type="match status" value="1"/>
</dbReference>
<feature type="transmembrane region" description="Helical" evidence="6">
    <location>
        <begin position="277"/>
        <end position="304"/>
    </location>
</feature>
<gene>
    <name evidence="7" type="ORF">N784_00875</name>
</gene>
<dbReference type="NCBIfam" id="TIGR00704">
    <property type="entry name" value="NaPi_cotrn_rel"/>
    <property type="match status" value="1"/>
</dbReference>
<feature type="transmembrane region" description="Helical" evidence="6">
    <location>
        <begin position="204"/>
        <end position="227"/>
    </location>
</feature>
<dbReference type="GO" id="GO:0044341">
    <property type="term" value="P:sodium-dependent phosphate transport"/>
    <property type="evidence" value="ECO:0007669"/>
    <property type="project" value="InterPro"/>
</dbReference>
<sequence length="315" mass="34180">MADVFTLFTVFLFLFLFGMTLLRIGLHQFSYRHMKRLIMNFVDKPWKGMLIGIIATALLQSSSGTMILTVSLVGAGVLTFQQSIGIILGANIGTTLTLELFSFFSHIPLWPILIIGTILLWFPSPLLFGIGTITFGLGTIFVALDGFSTLALPLQQFPLLLETVHYTNEEPLVSIIIGTVLTMIIQSSTASTGIAMAFLQEGVFTLPAAIGIMLGANIGTCITAWVASLGSNHDAKLAAFAHIWLNIAGVVIFAPFLDQLAHVSTFLASTPAQQLAHISVLFNIVSSLMILPIIHHFTTFVLFLHDKKTHAPPSI</sequence>
<dbReference type="GO" id="GO:0005886">
    <property type="term" value="C:plasma membrane"/>
    <property type="evidence" value="ECO:0007669"/>
    <property type="project" value="UniProtKB-SubCell"/>
</dbReference>
<dbReference type="PANTHER" id="PTHR10010:SF46">
    <property type="entry name" value="SODIUM-DEPENDENT PHOSPHATE TRANSPORT PROTEIN 2B"/>
    <property type="match status" value="1"/>
</dbReference>
<dbReference type="GO" id="GO:0005436">
    <property type="term" value="F:sodium:phosphate symporter activity"/>
    <property type="evidence" value="ECO:0007669"/>
    <property type="project" value="InterPro"/>
</dbReference>
<evidence type="ECO:0000313" key="7">
    <source>
        <dbReference type="EMBL" id="KGX88921.1"/>
    </source>
</evidence>
<dbReference type="OrthoDB" id="9763003at2"/>
<evidence type="ECO:0000256" key="5">
    <source>
        <dbReference type="ARBA" id="ARBA00023136"/>
    </source>
</evidence>
<evidence type="ECO:0000313" key="8">
    <source>
        <dbReference type="Proteomes" id="UP000030401"/>
    </source>
</evidence>
<keyword evidence="8" id="KW-1185">Reference proteome</keyword>
<keyword evidence="2" id="KW-1003">Cell membrane</keyword>
<dbReference type="RefSeq" id="WP_036831020.1">
    <property type="nucleotide sequence ID" value="NZ_AVPG01000001.1"/>
</dbReference>
<proteinExistence type="predicted"/>
<evidence type="ECO:0000256" key="3">
    <source>
        <dbReference type="ARBA" id="ARBA00022692"/>
    </source>
</evidence>
<dbReference type="EMBL" id="AVPG01000001">
    <property type="protein sequence ID" value="KGX88921.1"/>
    <property type="molecule type" value="Genomic_DNA"/>
</dbReference>
<dbReference type="AlphaFoldDB" id="A0A0A5G710"/>
<organism evidence="7 8">
    <name type="scientific">Pontibacillus litoralis JSM 072002</name>
    <dbReference type="NCBI Taxonomy" id="1385512"/>
    <lineage>
        <taxon>Bacteria</taxon>
        <taxon>Bacillati</taxon>
        <taxon>Bacillota</taxon>
        <taxon>Bacilli</taxon>
        <taxon>Bacillales</taxon>
        <taxon>Bacillaceae</taxon>
        <taxon>Pontibacillus</taxon>
    </lineage>
</organism>
<feature type="transmembrane region" description="Helical" evidence="6">
    <location>
        <begin position="172"/>
        <end position="198"/>
    </location>
</feature>
<dbReference type="STRING" id="1385512.N784_00875"/>
<dbReference type="InterPro" id="IPR004633">
    <property type="entry name" value="NaPi_cotrn-rel/YqeW-like"/>
</dbReference>
<name>A0A0A5G710_9BACI</name>
<comment type="subcellular location">
    <subcellularLocation>
        <location evidence="1">Cell membrane</location>
        <topology evidence="1">Multi-pass membrane protein</topology>
    </subcellularLocation>
</comment>
<dbReference type="InterPro" id="IPR003841">
    <property type="entry name" value="Na/Pi_transpt"/>
</dbReference>
<reference evidence="7 8" key="1">
    <citation type="submission" date="2013-08" db="EMBL/GenBank/DDBJ databases">
        <authorList>
            <person name="Huang J."/>
            <person name="Wang G."/>
        </authorList>
    </citation>
    <scope>NUCLEOTIDE SEQUENCE [LARGE SCALE GENOMIC DNA]</scope>
    <source>
        <strain evidence="7 8">JSM 072002</strain>
    </source>
</reference>
<protein>
    <submittedName>
        <fullName evidence="7">Na/Pi cotransporter</fullName>
    </submittedName>
</protein>
<dbReference type="Proteomes" id="UP000030401">
    <property type="component" value="Unassembled WGS sequence"/>
</dbReference>
<dbReference type="eggNOG" id="COG1283">
    <property type="taxonomic scope" value="Bacteria"/>
</dbReference>
<evidence type="ECO:0000256" key="1">
    <source>
        <dbReference type="ARBA" id="ARBA00004651"/>
    </source>
</evidence>
<feature type="transmembrane region" description="Helical" evidence="6">
    <location>
        <begin position="6"/>
        <end position="24"/>
    </location>
</feature>
<comment type="caution">
    <text evidence="7">The sequence shown here is derived from an EMBL/GenBank/DDBJ whole genome shotgun (WGS) entry which is preliminary data.</text>
</comment>
<feature type="transmembrane region" description="Helical" evidence="6">
    <location>
        <begin position="45"/>
        <end position="61"/>
    </location>
</feature>
<feature type="transmembrane region" description="Helical" evidence="6">
    <location>
        <begin position="239"/>
        <end position="257"/>
    </location>
</feature>
<feature type="transmembrane region" description="Helical" evidence="6">
    <location>
        <begin position="128"/>
        <end position="152"/>
    </location>
</feature>
<keyword evidence="3 6" id="KW-0812">Transmembrane</keyword>
<accession>A0A0A5G710</accession>
<feature type="transmembrane region" description="Helical" evidence="6">
    <location>
        <begin position="100"/>
        <end position="122"/>
    </location>
</feature>
<evidence type="ECO:0000256" key="2">
    <source>
        <dbReference type="ARBA" id="ARBA00022475"/>
    </source>
</evidence>
<dbReference type="PANTHER" id="PTHR10010">
    <property type="entry name" value="SOLUTE CARRIER FAMILY 34 SODIUM PHOSPHATE , MEMBER 2-RELATED"/>
    <property type="match status" value="1"/>
</dbReference>
<keyword evidence="5 6" id="KW-0472">Membrane</keyword>
<evidence type="ECO:0000256" key="4">
    <source>
        <dbReference type="ARBA" id="ARBA00022989"/>
    </source>
</evidence>
<dbReference type="Pfam" id="PF02690">
    <property type="entry name" value="Na_Pi_cotrans"/>
    <property type="match status" value="2"/>
</dbReference>
<keyword evidence="4 6" id="KW-1133">Transmembrane helix</keyword>